<organism evidence="1 2">
    <name type="scientific">Physcomitrium patens</name>
    <name type="common">Spreading-leaved earth moss</name>
    <name type="synonym">Physcomitrella patens</name>
    <dbReference type="NCBI Taxonomy" id="3218"/>
    <lineage>
        <taxon>Eukaryota</taxon>
        <taxon>Viridiplantae</taxon>
        <taxon>Streptophyta</taxon>
        <taxon>Embryophyta</taxon>
        <taxon>Bryophyta</taxon>
        <taxon>Bryophytina</taxon>
        <taxon>Bryopsida</taxon>
        <taxon>Funariidae</taxon>
        <taxon>Funariales</taxon>
        <taxon>Funariaceae</taxon>
        <taxon>Physcomitrium</taxon>
    </lineage>
</organism>
<dbReference type="Gramene" id="Pp3c6_10350V3.3">
    <property type="protein sequence ID" value="PAC:32978431.CDS.1"/>
    <property type="gene ID" value="Pp3c6_10350"/>
</dbReference>
<keyword evidence="2" id="KW-1185">Reference proteome</keyword>
<reference evidence="1" key="3">
    <citation type="submission" date="2020-12" db="UniProtKB">
        <authorList>
            <consortium name="EnsemblPlants"/>
        </authorList>
    </citation>
    <scope>IDENTIFICATION</scope>
</reference>
<dbReference type="Proteomes" id="UP000006727">
    <property type="component" value="Chromosome 6"/>
</dbReference>
<protein>
    <submittedName>
        <fullName evidence="1">Uncharacterized protein</fullName>
    </submittedName>
</protein>
<sequence>MAMATAVPWTGRVVVVVPSGLIPCGNRGDSSIGPRLGAIPETGASCALPALRLQCCRWSSDLVAAMSSSQNGSFSFRRIRGAMVVAKAVIGQAEEEEQQAAGVDVKVFLEDLKSVGRVRSFLANGCDAVEEVKELAMLSM</sequence>
<name>A0A7I4EXT7_PHYPA</name>
<gene>
    <name evidence="1" type="primary">LOC112283113</name>
</gene>
<proteinExistence type="predicted"/>
<dbReference type="EMBL" id="ABEU02000006">
    <property type="status" value="NOT_ANNOTATED_CDS"/>
    <property type="molecule type" value="Genomic_DNA"/>
</dbReference>
<accession>A0A7I4EXT7</accession>
<evidence type="ECO:0000313" key="1">
    <source>
        <dbReference type="EnsemblPlants" id="PAC:32978431.CDS.1"/>
    </source>
</evidence>
<reference evidence="1 2" key="1">
    <citation type="journal article" date="2008" name="Science">
        <title>The Physcomitrella genome reveals evolutionary insights into the conquest of land by plants.</title>
        <authorList>
            <person name="Rensing S."/>
            <person name="Lang D."/>
            <person name="Zimmer A."/>
            <person name="Terry A."/>
            <person name="Salamov A."/>
            <person name="Shapiro H."/>
            <person name="Nishiyama T."/>
            <person name="Perroud P.-F."/>
            <person name="Lindquist E."/>
            <person name="Kamisugi Y."/>
            <person name="Tanahashi T."/>
            <person name="Sakakibara K."/>
            <person name="Fujita T."/>
            <person name="Oishi K."/>
            <person name="Shin-I T."/>
            <person name="Kuroki Y."/>
            <person name="Toyoda A."/>
            <person name="Suzuki Y."/>
            <person name="Hashimoto A."/>
            <person name="Yamaguchi K."/>
            <person name="Sugano A."/>
            <person name="Kohara Y."/>
            <person name="Fujiyama A."/>
            <person name="Anterola A."/>
            <person name="Aoki S."/>
            <person name="Ashton N."/>
            <person name="Barbazuk W.B."/>
            <person name="Barker E."/>
            <person name="Bennetzen J."/>
            <person name="Bezanilla M."/>
            <person name="Blankenship R."/>
            <person name="Cho S.H."/>
            <person name="Dutcher S."/>
            <person name="Estelle M."/>
            <person name="Fawcett J.A."/>
            <person name="Gundlach H."/>
            <person name="Hanada K."/>
            <person name="Heyl A."/>
            <person name="Hicks K.A."/>
            <person name="Hugh J."/>
            <person name="Lohr M."/>
            <person name="Mayer K."/>
            <person name="Melkozernov A."/>
            <person name="Murata T."/>
            <person name="Nelson D."/>
            <person name="Pils B."/>
            <person name="Prigge M."/>
            <person name="Reiss B."/>
            <person name="Renner T."/>
            <person name="Rombauts S."/>
            <person name="Rushton P."/>
            <person name="Sanderfoot A."/>
            <person name="Schween G."/>
            <person name="Shiu S.-H."/>
            <person name="Stueber K."/>
            <person name="Theodoulou F.L."/>
            <person name="Tu H."/>
            <person name="Van de Peer Y."/>
            <person name="Verrier P.J."/>
            <person name="Waters E."/>
            <person name="Wood A."/>
            <person name="Yang L."/>
            <person name="Cove D."/>
            <person name="Cuming A."/>
            <person name="Hasebe M."/>
            <person name="Lucas S."/>
            <person name="Mishler D.B."/>
            <person name="Reski R."/>
            <person name="Grigoriev I."/>
            <person name="Quatrano R.S."/>
            <person name="Boore J.L."/>
        </authorList>
    </citation>
    <scope>NUCLEOTIDE SEQUENCE [LARGE SCALE GENOMIC DNA]</scope>
    <source>
        <strain evidence="1 2">cv. Gransden 2004</strain>
    </source>
</reference>
<reference evidence="1 2" key="2">
    <citation type="journal article" date="2018" name="Plant J.">
        <title>The Physcomitrella patens chromosome-scale assembly reveals moss genome structure and evolution.</title>
        <authorList>
            <person name="Lang D."/>
            <person name="Ullrich K.K."/>
            <person name="Murat F."/>
            <person name="Fuchs J."/>
            <person name="Jenkins J."/>
            <person name="Haas F.B."/>
            <person name="Piednoel M."/>
            <person name="Gundlach H."/>
            <person name="Van Bel M."/>
            <person name="Meyberg R."/>
            <person name="Vives C."/>
            <person name="Morata J."/>
            <person name="Symeonidi A."/>
            <person name="Hiss M."/>
            <person name="Muchero W."/>
            <person name="Kamisugi Y."/>
            <person name="Saleh O."/>
            <person name="Blanc G."/>
            <person name="Decker E.L."/>
            <person name="van Gessel N."/>
            <person name="Grimwood J."/>
            <person name="Hayes R.D."/>
            <person name="Graham S.W."/>
            <person name="Gunter L.E."/>
            <person name="McDaniel S.F."/>
            <person name="Hoernstein S.N.W."/>
            <person name="Larsson A."/>
            <person name="Li F.W."/>
            <person name="Perroud P.F."/>
            <person name="Phillips J."/>
            <person name="Ranjan P."/>
            <person name="Rokshar D.S."/>
            <person name="Rothfels C.J."/>
            <person name="Schneider L."/>
            <person name="Shu S."/>
            <person name="Stevenson D.W."/>
            <person name="Thummler F."/>
            <person name="Tillich M."/>
            <person name="Villarreal Aguilar J.C."/>
            <person name="Widiez T."/>
            <person name="Wong G.K."/>
            <person name="Wymore A."/>
            <person name="Zhang Y."/>
            <person name="Zimmer A.D."/>
            <person name="Quatrano R.S."/>
            <person name="Mayer K.F.X."/>
            <person name="Goodstein D."/>
            <person name="Casacuberta J.M."/>
            <person name="Vandepoele K."/>
            <person name="Reski R."/>
            <person name="Cuming A.C."/>
            <person name="Tuskan G.A."/>
            <person name="Maumus F."/>
            <person name="Salse J."/>
            <person name="Schmutz J."/>
            <person name="Rensing S.A."/>
        </authorList>
    </citation>
    <scope>NUCLEOTIDE SEQUENCE [LARGE SCALE GENOMIC DNA]</scope>
    <source>
        <strain evidence="1 2">cv. Gransden 2004</strain>
    </source>
</reference>
<dbReference type="AlphaFoldDB" id="A0A7I4EXT7"/>
<evidence type="ECO:0000313" key="2">
    <source>
        <dbReference type="Proteomes" id="UP000006727"/>
    </source>
</evidence>
<dbReference type="EnsemblPlants" id="Pp3c6_10350V3.3">
    <property type="protein sequence ID" value="PAC:32978431.CDS.1"/>
    <property type="gene ID" value="Pp3c6_10350"/>
</dbReference>